<proteinExistence type="predicted"/>
<dbReference type="GeneID" id="24920208"/>
<gene>
    <name evidence="2" type="ORF">GSBLH_T00003088001</name>
</gene>
<dbReference type="AlphaFoldDB" id="D8M563"/>
<evidence type="ECO:0000313" key="3">
    <source>
        <dbReference type="Proteomes" id="UP000008312"/>
    </source>
</evidence>
<keyword evidence="3" id="KW-1185">Reference proteome</keyword>
<sequence>MNYGQLPSNLRKRPYDMEGDPQLASSSFTPEPMFLRILANERSLASIMIRGKTFISDLMVCQLFVVNIFRIISM</sequence>
<dbReference type="InParanoid" id="D8M563"/>
<feature type="region of interest" description="Disordered" evidence="1">
    <location>
        <begin position="1"/>
        <end position="24"/>
    </location>
</feature>
<evidence type="ECO:0000313" key="2">
    <source>
        <dbReference type="EMBL" id="CBK23168.2"/>
    </source>
</evidence>
<dbReference type="RefSeq" id="XP_012897216.1">
    <property type="nucleotide sequence ID" value="XM_013041762.1"/>
</dbReference>
<accession>D8M563</accession>
<protein>
    <submittedName>
        <fullName evidence="2">Uncharacterized protein</fullName>
    </submittedName>
</protein>
<evidence type="ECO:0000256" key="1">
    <source>
        <dbReference type="SAM" id="MobiDB-lite"/>
    </source>
</evidence>
<reference evidence="2" key="1">
    <citation type="submission" date="2010-02" db="EMBL/GenBank/DDBJ databases">
        <title>Sequencing and annotation of the Blastocystis hominis genome.</title>
        <authorList>
            <person name="Wincker P."/>
        </authorList>
    </citation>
    <scope>NUCLEOTIDE SEQUENCE</scope>
    <source>
        <strain evidence="2">Singapore isolate B</strain>
    </source>
</reference>
<organism evidence="2">
    <name type="scientific">Blastocystis hominis</name>
    <dbReference type="NCBI Taxonomy" id="12968"/>
    <lineage>
        <taxon>Eukaryota</taxon>
        <taxon>Sar</taxon>
        <taxon>Stramenopiles</taxon>
        <taxon>Bigyra</taxon>
        <taxon>Opalozoa</taxon>
        <taxon>Opalinata</taxon>
        <taxon>Blastocystidae</taxon>
        <taxon>Blastocystis</taxon>
    </lineage>
</organism>
<dbReference type="EMBL" id="FN668656">
    <property type="protein sequence ID" value="CBK23168.2"/>
    <property type="molecule type" value="Genomic_DNA"/>
</dbReference>
<name>D8M563_BLAHO</name>
<dbReference type="Proteomes" id="UP000008312">
    <property type="component" value="Unassembled WGS sequence"/>
</dbReference>